<dbReference type="Proteomes" id="UP001172645">
    <property type="component" value="Unassembled WGS sequence"/>
</dbReference>
<organism evidence="5 6">
    <name type="scientific">Rhizobium mayense</name>
    <dbReference type="NCBI Taxonomy" id="1312184"/>
    <lineage>
        <taxon>Bacteria</taxon>
        <taxon>Pseudomonadati</taxon>
        <taxon>Pseudomonadota</taxon>
        <taxon>Alphaproteobacteria</taxon>
        <taxon>Hyphomicrobiales</taxon>
        <taxon>Rhizobiaceae</taxon>
        <taxon>Rhizobium/Agrobacterium group</taxon>
        <taxon>Rhizobium</taxon>
    </lineage>
</organism>
<accession>A0ABT7JY28</accession>
<feature type="compositionally biased region" description="Basic residues" evidence="1">
    <location>
        <begin position="206"/>
        <end position="222"/>
    </location>
</feature>
<evidence type="ECO:0000313" key="5">
    <source>
        <dbReference type="EMBL" id="MDL2401247.1"/>
    </source>
</evidence>
<dbReference type="InterPro" id="IPR053981">
    <property type="entry name" value="Gp44/GpP-like_2nd"/>
</dbReference>
<feature type="region of interest" description="Disordered" evidence="1">
    <location>
        <begin position="194"/>
        <end position="268"/>
    </location>
</feature>
<evidence type="ECO:0000313" key="6">
    <source>
        <dbReference type="Proteomes" id="UP001172645"/>
    </source>
</evidence>
<keyword evidence="6" id="KW-1185">Reference proteome</keyword>
<dbReference type="RefSeq" id="WP_285870438.1">
    <property type="nucleotide sequence ID" value="NZ_JARFYM010000017.1"/>
</dbReference>
<feature type="region of interest" description="Disordered" evidence="1">
    <location>
        <begin position="289"/>
        <end position="309"/>
    </location>
</feature>
<feature type="domain" description="Baseplate hub protein gp44/GpP-like C-terminal" evidence="3">
    <location>
        <begin position="300"/>
        <end position="374"/>
    </location>
</feature>
<feature type="domain" description="Baseplate hub protein gp44/GpP-like second" evidence="4">
    <location>
        <begin position="103"/>
        <end position="187"/>
    </location>
</feature>
<dbReference type="PIRSF" id="PIRSF004440">
    <property type="entry name" value="GpP"/>
    <property type="match status" value="1"/>
</dbReference>
<protein>
    <submittedName>
        <fullName evidence="5">Mu P family protein</fullName>
    </submittedName>
</protein>
<dbReference type="InterPro" id="IPR026276">
    <property type="entry name" value="Baseplate_GpP"/>
</dbReference>
<proteinExistence type="predicted"/>
<dbReference type="Pfam" id="PF21929">
    <property type="entry name" value="GpP_4th"/>
    <property type="match status" value="1"/>
</dbReference>
<sequence>MITQGQGITLRVGGQDYVEWTSAEVKRDLKDFSGAFKFTLRDTKRSLATFPFATAGTAFDLKLGVEVQVLVDGELVLKGWIEGIDTEIEATSASVEISGRDKTGDLVDCAAFTTGPSEYNNVKLEDAAKRIAQPYGLGVRSEIDTGDPFTRYGLDLGETAFTAIEKGSRARHALVLSDGVGNIVITRTGAKRAPADLSLPGNVLKSKGRFGHHNRHSHHHVHGQGERAGKKRTGKPLDVSAEPLATADRRSGDGSATTAERAGTAAKGLATDSEITRYRPVVHLARAKADNKAAGDEADRRMRTSRAASESVTETVKDFRANGQLWRVNEIAYVSDSWAGIERDMLITRVTFRESNGEARVTELEIMSPEAFDAQPVGNRRRNGKGKKKKHSGPLDGTASGL</sequence>
<dbReference type="Pfam" id="PF22255">
    <property type="entry name" value="Gp44-like_2nd"/>
    <property type="match status" value="1"/>
</dbReference>
<dbReference type="Gene3D" id="3.30.1920.10">
    <property type="entry name" value="Baseplate protein-like domains - 2 layer sandwich fold"/>
    <property type="match status" value="1"/>
</dbReference>
<dbReference type="EMBL" id="JARFYM010000017">
    <property type="protein sequence ID" value="MDL2401247.1"/>
    <property type="molecule type" value="Genomic_DNA"/>
</dbReference>
<feature type="compositionally biased region" description="Basic and acidic residues" evidence="1">
    <location>
        <begin position="289"/>
        <end position="302"/>
    </location>
</feature>
<evidence type="ECO:0000259" key="3">
    <source>
        <dbReference type="Pfam" id="PF21929"/>
    </source>
</evidence>
<evidence type="ECO:0000259" key="2">
    <source>
        <dbReference type="Pfam" id="PF21683"/>
    </source>
</evidence>
<evidence type="ECO:0000259" key="4">
    <source>
        <dbReference type="Pfam" id="PF22255"/>
    </source>
</evidence>
<dbReference type="Pfam" id="PF21683">
    <property type="entry name" value="GpP-like_1st"/>
    <property type="match status" value="1"/>
</dbReference>
<feature type="region of interest" description="Disordered" evidence="1">
    <location>
        <begin position="367"/>
        <end position="402"/>
    </location>
</feature>
<dbReference type="InterPro" id="IPR049354">
    <property type="entry name" value="GpP-like_N"/>
</dbReference>
<feature type="domain" description="Baseplate hub protein gp44-like N-terminal" evidence="2">
    <location>
        <begin position="8"/>
        <end position="101"/>
    </location>
</feature>
<feature type="compositionally biased region" description="Basic residues" evidence="1">
    <location>
        <begin position="379"/>
        <end position="392"/>
    </location>
</feature>
<comment type="caution">
    <text evidence="5">The sequence shown here is derived from an EMBL/GenBank/DDBJ whole genome shotgun (WGS) entry which is preliminary data.</text>
</comment>
<dbReference type="InterPro" id="IPR053982">
    <property type="entry name" value="Gp44/GpP-like_C"/>
</dbReference>
<dbReference type="SUPFAM" id="SSF69279">
    <property type="entry name" value="Phage tail proteins"/>
    <property type="match status" value="2"/>
</dbReference>
<reference evidence="5" key="1">
    <citation type="submission" date="2023-06" db="EMBL/GenBank/DDBJ databases">
        <title>Phylogenetic Diversity of Rhizobium strains.</title>
        <authorList>
            <person name="Moura F.T."/>
            <person name="Helene L.C.F."/>
            <person name="Hungria M."/>
        </authorList>
    </citation>
    <scope>NUCLEOTIDE SEQUENCE</scope>
    <source>
        <strain evidence="5">CCGE526</strain>
    </source>
</reference>
<dbReference type="InterPro" id="IPR023399">
    <property type="entry name" value="Baseplate-like_2-layer_sand"/>
</dbReference>
<dbReference type="Gene3D" id="3.55.50.10">
    <property type="entry name" value="Baseplate protein-like domains"/>
    <property type="match status" value="1"/>
</dbReference>
<dbReference type="Gene3D" id="2.30.300.10">
    <property type="entry name" value="Baseplate protein-like domain - beta roll fold"/>
    <property type="match status" value="1"/>
</dbReference>
<name>A0ABT7JY28_9HYPH</name>
<gene>
    <name evidence="5" type="ORF">PY649_20280</name>
</gene>
<evidence type="ECO:0000256" key="1">
    <source>
        <dbReference type="SAM" id="MobiDB-lite"/>
    </source>
</evidence>